<keyword evidence="6 8" id="KW-0472">Membrane</keyword>
<dbReference type="EMBL" id="JBBNAE010000001">
    <property type="protein sequence ID" value="KAK9153118.1"/>
    <property type="molecule type" value="Genomic_DNA"/>
</dbReference>
<evidence type="ECO:0000313" key="9">
    <source>
        <dbReference type="EMBL" id="KAK9153118.1"/>
    </source>
</evidence>
<evidence type="ECO:0000256" key="7">
    <source>
        <dbReference type="SAM" id="MobiDB-lite"/>
    </source>
</evidence>
<proteinExistence type="predicted"/>
<protein>
    <recommendedName>
        <fullName evidence="11">Seipin</fullName>
    </recommendedName>
</protein>
<comment type="subcellular location">
    <subcellularLocation>
        <location evidence="1">Endoplasmic reticulum membrane</location>
        <topology evidence="1">Multi-pass membrane protein</topology>
    </subcellularLocation>
</comment>
<evidence type="ECO:0000256" key="5">
    <source>
        <dbReference type="ARBA" id="ARBA00023098"/>
    </source>
</evidence>
<feature type="region of interest" description="Disordered" evidence="7">
    <location>
        <begin position="57"/>
        <end position="89"/>
    </location>
</feature>
<reference evidence="9 10" key="1">
    <citation type="submission" date="2024-01" db="EMBL/GenBank/DDBJ databases">
        <title>Genome assemblies of Stephania.</title>
        <authorList>
            <person name="Yang L."/>
        </authorList>
    </citation>
    <scope>NUCLEOTIDE SEQUENCE [LARGE SCALE GENOMIC DNA]</scope>
    <source>
        <strain evidence="9">QJT</strain>
        <tissue evidence="9">Leaf</tissue>
    </source>
</reference>
<evidence type="ECO:0000313" key="10">
    <source>
        <dbReference type="Proteomes" id="UP001417504"/>
    </source>
</evidence>
<dbReference type="GO" id="GO:0005789">
    <property type="term" value="C:endoplasmic reticulum membrane"/>
    <property type="evidence" value="ECO:0007669"/>
    <property type="project" value="UniProtKB-SubCell"/>
</dbReference>
<evidence type="ECO:0000256" key="1">
    <source>
        <dbReference type="ARBA" id="ARBA00004477"/>
    </source>
</evidence>
<name>A0AAP0KIC7_9MAGN</name>
<evidence type="ECO:0000256" key="4">
    <source>
        <dbReference type="ARBA" id="ARBA00022989"/>
    </source>
</evidence>
<dbReference type="InterPro" id="IPR009617">
    <property type="entry name" value="Seipin"/>
</dbReference>
<evidence type="ECO:0000256" key="8">
    <source>
        <dbReference type="SAM" id="Phobius"/>
    </source>
</evidence>
<dbReference type="PANTHER" id="PTHR21212">
    <property type="entry name" value="BERNARDINELLI-SEIP CONGENITAL LIPODYSTROPHY 2 HOMOLOG BSCL2 PROTEIN"/>
    <property type="match status" value="1"/>
</dbReference>
<dbReference type="Proteomes" id="UP001417504">
    <property type="component" value="Unassembled WGS sequence"/>
</dbReference>
<dbReference type="CDD" id="cd23995">
    <property type="entry name" value="Seipin_BSCL2_like"/>
    <property type="match status" value="1"/>
</dbReference>
<sequence>MEEESTTIAEPINNATEQFFDALHEFPFFDCNSEWEEQEDGEEQHLIEESVIEDLNSTKSARAQNGFRRRRSSKGFIHGGDSKDMSSDLTVASETKEDILRELERSGEVSRVSSEESDDGPSSILVFMAGLVIKAVGFQLGLLVRLFTFPIWVSYCSFMFLRNPFRASKRLKQGLCERLVGIWRGFRGYFTPILNERLMGEKGIGKVAVNLGWGFFWSVYVCFLLISVLVTGFVVSGLVMRLLVEEPMYMEESLDFDYTKSSPVALVPIMSCNGVDYGSNEVGKCGGSRAIPPHHKLQVTLVLTLPESDYNRRLGVFQVRVDLLSDNGEVTASSSRPCMLRFKSHLIRYLETFLKSVPLLAGYSSEAQVIKLKMKGFVEGPKPTSCIRVLLEQRAEYKSGAGIPEIYAASLVLESELPLLKRTLWHWKKTIFIWISIVSFMMELLLILVCYRPLLFPKARPRVQPGGSTNANSPRLGAPS</sequence>
<keyword evidence="5" id="KW-0443">Lipid metabolism</keyword>
<keyword evidence="4 8" id="KW-1133">Transmembrane helix</keyword>
<feature type="transmembrane region" description="Helical" evidence="8">
    <location>
        <begin position="142"/>
        <end position="161"/>
    </location>
</feature>
<comment type="caution">
    <text evidence="9">The sequence shown here is derived from an EMBL/GenBank/DDBJ whole genome shotgun (WGS) entry which is preliminary data.</text>
</comment>
<dbReference type="PANTHER" id="PTHR21212:SF0">
    <property type="entry name" value="SEIPIN"/>
    <property type="match status" value="1"/>
</dbReference>
<evidence type="ECO:0000256" key="3">
    <source>
        <dbReference type="ARBA" id="ARBA00022824"/>
    </source>
</evidence>
<accession>A0AAP0KIC7</accession>
<keyword evidence="3" id="KW-0256">Endoplasmic reticulum</keyword>
<dbReference type="GO" id="GO:0140042">
    <property type="term" value="P:lipid droplet formation"/>
    <property type="evidence" value="ECO:0007669"/>
    <property type="project" value="UniProtKB-ARBA"/>
</dbReference>
<evidence type="ECO:0008006" key="11">
    <source>
        <dbReference type="Google" id="ProtNLM"/>
    </source>
</evidence>
<keyword evidence="10" id="KW-1185">Reference proteome</keyword>
<dbReference type="Pfam" id="PF06775">
    <property type="entry name" value="Seipin"/>
    <property type="match status" value="1"/>
</dbReference>
<evidence type="ECO:0000256" key="6">
    <source>
        <dbReference type="ARBA" id="ARBA00023136"/>
    </source>
</evidence>
<dbReference type="GO" id="GO:0006629">
    <property type="term" value="P:lipid metabolic process"/>
    <property type="evidence" value="ECO:0007669"/>
    <property type="project" value="UniProtKB-KW"/>
</dbReference>
<feature type="transmembrane region" description="Helical" evidence="8">
    <location>
        <begin position="431"/>
        <end position="454"/>
    </location>
</feature>
<gene>
    <name evidence="9" type="ORF">Sjap_000598</name>
</gene>
<feature type="transmembrane region" description="Helical" evidence="8">
    <location>
        <begin position="215"/>
        <end position="240"/>
    </location>
</feature>
<evidence type="ECO:0000256" key="2">
    <source>
        <dbReference type="ARBA" id="ARBA00022692"/>
    </source>
</evidence>
<organism evidence="9 10">
    <name type="scientific">Stephania japonica</name>
    <dbReference type="NCBI Taxonomy" id="461633"/>
    <lineage>
        <taxon>Eukaryota</taxon>
        <taxon>Viridiplantae</taxon>
        <taxon>Streptophyta</taxon>
        <taxon>Embryophyta</taxon>
        <taxon>Tracheophyta</taxon>
        <taxon>Spermatophyta</taxon>
        <taxon>Magnoliopsida</taxon>
        <taxon>Ranunculales</taxon>
        <taxon>Menispermaceae</taxon>
        <taxon>Menispermoideae</taxon>
        <taxon>Cissampelideae</taxon>
        <taxon>Stephania</taxon>
    </lineage>
</organism>
<dbReference type="AlphaFoldDB" id="A0AAP0KIC7"/>
<keyword evidence="2 8" id="KW-0812">Transmembrane</keyword>